<evidence type="ECO:0000313" key="7">
    <source>
        <dbReference type="EMBL" id="BAV34901.1"/>
    </source>
</evidence>
<dbReference type="Proteomes" id="UP000243180">
    <property type="component" value="Chromosome"/>
</dbReference>
<dbReference type="EMBL" id="AP014879">
    <property type="protein sequence ID" value="BAV34901.1"/>
    <property type="molecule type" value="Genomic_DNA"/>
</dbReference>
<evidence type="ECO:0000313" key="8">
    <source>
        <dbReference type="Proteomes" id="UP000243180"/>
    </source>
</evidence>
<feature type="transmembrane region" description="Helical" evidence="5">
    <location>
        <begin position="174"/>
        <end position="194"/>
    </location>
</feature>
<dbReference type="InParanoid" id="A0A1B4XJD6"/>
<dbReference type="Pfam" id="PF01699">
    <property type="entry name" value="Na_Ca_ex"/>
    <property type="match status" value="2"/>
</dbReference>
<accession>A0A1B4XJD6</accession>
<comment type="subcellular location">
    <subcellularLocation>
        <location evidence="1">Membrane</location>
        <topology evidence="1">Multi-pass membrane protein</topology>
    </subcellularLocation>
</comment>
<feature type="transmembrane region" description="Helical" evidence="5">
    <location>
        <begin position="138"/>
        <end position="153"/>
    </location>
</feature>
<feature type="domain" description="Sodium/calcium exchanger membrane region" evidence="6">
    <location>
        <begin position="6"/>
        <end position="152"/>
    </location>
</feature>
<keyword evidence="2 5" id="KW-0812">Transmembrane</keyword>
<evidence type="ECO:0000259" key="6">
    <source>
        <dbReference type="Pfam" id="PF01699"/>
    </source>
</evidence>
<dbReference type="InterPro" id="IPR044880">
    <property type="entry name" value="NCX_ion-bd_dom_sf"/>
</dbReference>
<feature type="transmembrane region" description="Helical" evidence="5">
    <location>
        <begin position="243"/>
        <end position="265"/>
    </location>
</feature>
<dbReference type="GO" id="GO:0005262">
    <property type="term" value="F:calcium channel activity"/>
    <property type="evidence" value="ECO:0007669"/>
    <property type="project" value="TreeGrafter"/>
</dbReference>
<feature type="transmembrane region" description="Helical" evidence="5">
    <location>
        <begin position="271"/>
        <end position="292"/>
    </location>
</feature>
<keyword evidence="8" id="KW-1185">Reference proteome</keyword>
<feature type="domain" description="Sodium/calcium exchanger membrane region" evidence="6">
    <location>
        <begin position="176"/>
        <end position="315"/>
    </location>
</feature>
<dbReference type="GO" id="GO:0005886">
    <property type="term" value="C:plasma membrane"/>
    <property type="evidence" value="ECO:0007669"/>
    <property type="project" value="TreeGrafter"/>
</dbReference>
<keyword evidence="4 5" id="KW-0472">Membrane</keyword>
<dbReference type="FunCoup" id="A0A1B4XJD6">
    <property type="interactions" value="131"/>
</dbReference>
<feature type="transmembrane region" description="Helical" evidence="5">
    <location>
        <begin position="6"/>
        <end position="27"/>
    </location>
</feature>
<name>A0A1B4XJD6_9GAMM</name>
<evidence type="ECO:0000256" key="3">
    <source>
        <dbReference type="ARBA" id="ARBA00022989"/>
    </source>
</evidence>
<evidence type="ECO:0000256" key="4">
    <source>
        <dbReference type="ARBA" id="ARBA00023136"/>
    </source>
</evidence>
<dbReference type="InterPro" id="IPR004837">
    <property type="entry name" value="NaCa_Exmemb"/>
</dbReference>
<feature type="transmembrane region" description="Helical" evidence="5">
    <location>
        <begin position="39"/>
        <end position="59"/>
    </location>
</feature>
<sequence>MLADLLVVLGGALAILLVAEVVIRLTLRLARHYGLSGSFVGLTILSVGTSLLEIMTHIVGSARILREPETMDTLSGLLLGSNIGSDIFQQNFVLPLVGLIGTVTVARRMLATEVGALIAASSLLWLACLGGAVSRLEGGLLVLVYLGYLFYLGRMRHDARSRERLPLPRFRAPLLALLITMCFIAMGLLADPVLAASQRLVAMLPLSGSLFGVLVLGICAALPELMTALVSILKGQQDISAGILIGSNITNPLFGAGLGALISGYTVPAVIMVYDLPVKIATGALLFIFLWRNQSLGRYAALTLLALYIGYVLLRAVFFQVDF</sequence>
<dbReference type="PANTHER" id="PTHR10846">
    <property type="entry name" value="SODIUM/POTASSIUM/CALCIUM EXCHANGER"/>
    <property type="match status" value="1"/>
</dbReference>
<proteinExistence type="predicted"/>
<dbReference type="OrthoDB" id="9794225at2"/>
<dbReference type="AlphaFoldDB" id="A0A1B4XJD6"/>
<dbReference type="RefSeq" id="WP_096361595.1">
    <property type="nucleotide sequence ID" value="NZ_AP014879.1"/>
</dbReference>
<dbReference type="Gene3D" id="1.20.1420.30">
    <property type="entry name" value="NCX, central ion-binding region"/>
    <property type="match status" value="1"/>
</dbReference>
<feature type="transmembrane region" description="Helical" evidence="5">
    <location>
        <begin position="299"/>
        <end position="318"/>
    </location>
</feature>
<gene>
    <name evidence="7" type="ORF">SCL_2624</name>
</gene>
<feature type="transmembrane region" description="Helical" evidence="5">
    <location>
        <begin position="200"/>
        <end position="222"/>
    </location>
</feature>
<reference evidence="7 8" key="1">
    <citation type="submission" date="2015-05" db="EMBL/GenBank/DDBJ databases">
        <title>Complete genome sequence of a sulfur-oxidizing gammaproteobacterium strain HA5.</title>
        <authorList>
            <person name="Miura A."/>
            <person name="Kojima H."/>
            <person name="Fukui M."/>
        </authorList>
    </citation>
    <scope>NUCLEOTIDE SEQUENCE [LARGE SCALE GENOMIC DNA]</scope>
    <source>
        <strain evidence="7 8">HA5</strain>
    </source>
</reference>
<evidence type="ECO:0000256" key="2">
    <source>
        <dbReference type="ARBA" id="ARBA00022692"/>
    </source>
</evidence>
<keyword evidence="3 5" id="KW-1133">Transmembrane helix</keyword>
<dbReference type="GO" id="GO:0008273">
    <property type="term" value="F:calcium, potassium:sodium antiporter activity"/>
    <property type="evidence" value="ECO:0007669"/>
    <property type="project" value="TreeGrafter"/>
</dbReference>
<dbReference type="GO" id="GO:0006874">
    <property type="term" value="P:intracellular calcium ion homeostasis"/>
    <property type="evidence" value="ECO:0007669"/>
    <property type="project" value="TreeGrafter"/>
</dbReference>
<evidence type="ECO:0000256" key="1">
    <source>
        <dbReference type="ARBA" id="ARBA00004141"/>
    </source>
</evidence>
<organism evidence="7 8">
    <name type="scientific">Sulfuricaulis limicola</name>
    <dbReference type="NCBI Taxonomy" id="1620215"/>
    <lineage>
        <taxon>Bacteria</taxon>
        <taxon>Pseudomonadati</taxon>
        <taxon>Pseudomonadota</taxon>
        <taxon>Gammaproteobacteria</taxon>
        <taxon>Acidiferrobacterales</taxon>
        <taxon>Acidiferrobacteraceae</taxon>
        <taxon>Sulfuricaulis</taxon>
    </lineage>
</organism>
<evidence type="ECO:0000256" key="5">
    <source>
        <dbReference type="SAM" id="Phobius"/>
    </source>
</evidence>
<dbReference type="InterPro" id="IPR004481">
    <property type="entry name" value="K/Na/Ca-exchanger"/>
</dbReference>
<dbReference type="PANTHER" id="PTHR10846:SF8">
    <property type="entry name" value="INNER MEMBRANE PROTEIN YRBG"/>
    <property type="match status" value="1"/>
</dbReference>
<dbReference type="KEGG" id="slim:SCL_2624"/>
<protein>
    <submittedName>
        <fullName evidence="7">Sodium:calcium antiporter</fullName>
    </submittedName>
</protein>